<evidence type="ECO:0000313" key="6">
    <source>
        <dbReference type="EMBL" id="MFC3965346.1"/>
    </source>
</evidence>
<evidence type="ECO:0000256" key="3">
    <source>
        <dbReference type="ARBA" id="ARBA00023163"/>
    </source>
</evidence>
<dbReference type="PROSITE" id="PS50977">
    <property type="entry name" value="HTH_TETR_2"/>
    <property type="match status" value="1"/>
</dbReference>
<organism evidence="6 7">
    <name type="scientific">Nocardia jiangsuensis</name>
    <dbReference type="NCBI Taxonomy" id="1691563"/>
    <lineage>
        <taxon>Bacteria</taxon>
        <taxon>Bacillati</taxon>
        <taxon>Actinomycetota</taxon>
        <taxon>Actinomycetes</taxon>
        <taxon>Mycobacteriales</taxon>
        <taxon>Nocardiaceae</taxon>
        <taxon>Nocardia</taxon>
    </lineage>
</organism>
<keyword evidence="7" id="KW-1185">Reference proteome</keyword>
<evidence type="ECO:0000256" key="4">
    <source>
        <dbReference type="PROSITE-ProRule" id="PRU00335"/>
    </source>
</evidence>
<dbReference type="PRINTS" id="PR00455">
    <property type="entry name" value="HTHTETR"/>
</dbReference>
<accession>A0ABV8E0M5</accession>
<comment type="caution">
    <text evidence="6">The sequence shown here is derived from an EMBL/GenBank/DDBJ whole genome shotgun (WGS) entry which is preliminary data.</text>
</comment>
<evidence type="ECO:0000313" key="7">
    <source>
        <dbReference type="Proteomes" id="UP001595696"/>
    </source>
</evidence>
<evidence type="ECO:0000256" key="2">
    <source>
        <dbReference type="ARBA" id="ARBA00023125"/>
    </source>
</evidence>
<protein>
    <submittedName>
        <fullName evidence="6">TetR/AcrR family transcriptional regulator</fullName>
    </submittedName>
</protein>
<sequence length="209" mass="22880">MTRQSVDRPRRGHPDDTRDRLVRAAAETFDTYGYAGTDVRRIVAAAGYATGTFYRHFPHKGAALLAAYEAWVVAEWEALGAAILAPGSARERAERIIDISIDLHARWRGLREALVGYRSIDENATLAYRELQRRQVATLARLREQVSPGTVRPPEADVLLVMLIERAAEAMAAGEPAELGLRWDTMRALLVGAVADALGDDDRGSGGCP</sequence>
<dbReference type="Gene3D" id="1.10.357.10">
    <property type="entry name" value="Tetracycline Repressor, domain 2"/>
    <property type="match status" value="1"/>
</dbReference>
<gene>
    <name evidence="6" type="ORF">ACFO0B_25435</name>
</gene>
<dbReference type="PANTHER" id="PTHR30055:SF234">
    <property type="entry name" value="HTH-TYPE TRANSCRIPTIONAL REGULATOR BETI"/>
    <property type="match status" value="1"/>
</dbReference>
<name>A0ABV8E0M5_9NOCA</name>
<feature type="DNA-binding region" description="H-T-H motif" evidence="4">
    <location>
        <begin position="38"/>
        <end position="57"/>
    </location>
</feature>
<proteinExistence type="predicted"/>
<dbReference type="SUPFAM" id="SSF46689">
    <property type="entry name" value="Homeodomain-like"/>
    <property type="match status" value="1"/>
</dbReference>
<reference evidence="7" key="1">
    <citation type="journal article" date="2019" name="Int. J. Syst. Evol. Microbiol.">
        <title>The Global Catalogue of Microorganisms (GCM) 10K type strain sequencing project: providing services to taxonomists for standard genome sequencing and annotation.</title>
        <authorList>
            <consortium name="The Broad Institute Genomics Platform"/>
            <consortium name="The Broad Institute Genome Sequencing Center for Infectious Disease"/>
            <person name="Wu L."/>
            <person name="Ma J."/>
        </authorList>
    </citation>
    <scope>NUCLEOTIDE SEQUENCE [LARGE SCALE GENOMIC DNA]</scope>
    <source>
        <strain evidence="7">CGMCC 4.7330</strain>
    </source>
</reference>
<keyword evidence="2 4" id="KW-0238">DNA-binding</keyword>
<dbReference type="Proteomes" id="UP001595696">
    <property type="component" value="Unassembled WGS sequence"/>
</dbReference>
<dbReference type="InterPro" id="IPR001647">
    <property type="entry name" value="HTH_TetR"/>
</dbReference>
<dbReference type="Pfam" id="PF00440">
    <property type="entry name" value="TetR_N"/>
    <property type="match status" value="1"/>
</dbReference>
<evidence type="ECO:0000259" key="5">
    <source>
        <dbReference type="PROSITE" id="PS50977"/>
    </source>
</evidence>
<keyword evidence="3" id="KW-0804">Transcription</keyword>
<dbReference type="EMBL" id="JBHSAX010000019">
    <property type="protein sequence ID" value="MFC3965346.1"/>
    <property type="molecule type" value="Genomic_DNA"/>
</dbReference>
<keyword evidence="1" id="KW-0805">Transcription regulation</keyword>
<dbReference type="InterPro" id="IPR009057">
    <property type="entry name" value="Homeodomain-like_sf"/>
</dbReference>
<dbReference type="InterPro" id="IPR050109">
    <property type="entry name" value="HTH-type_TetR-like_transc_reg"/>
</dbReference>
<dbReference type="PANTHER" id="PTHR30055">
    <property type="entry name" value="HTH-TYPE TRANSCRIPTIONAL REGULATOR RUTR"/>
    <property type="match status" value="1"/>
</dbReference>
<feature type="domain" description="HTH tetR-type" evidence="5">
    <location>
        <begin position="15"/>
        <end position="75"/>
    </location>
</feature>
<dbReference type="RefSeq" id="WP_378615094.1">
    <property type="nucleotide sequence ID" value="NZ_JBHSAX010000019.1"/>
</dbReference>
<evidence type="ECO:0000256" key="1">
    <source>
        <dbReference type="ARBA" id="ARBA00023015"/>
    </source>
</evidence>